<dbReference type="Proteomes" id="UP000662939">
    <property type="component" value="Plasmid p1"/>
</dbReference>
<evidence type="ECO:0000313" key="3">
    <source>
        <dbReference type="EMBL" id="QSB07186.1"/>
    </source>
</evidence>
<sequence>MRESNDGQTSGAPRVWAQKSFIASALVVAIALIGGVFVVVGSGGEEDPPAGSAEVPVEGYLPGNEDAVAVEGEPLLEGPQEIDWQLVGSITLPFSSVYGPAVDDGFTASQFERSPEGALMAAVHLSSRAGGYGPEEMWRATIEHQFIDSPERDALLELMEEQAVDVELTAGDLAALAGFVYRSYSPDEAVIEVVLDNRSGGWYSVLTTVRWIEGDWRMEAPPRGDWTAMMRQVPTADQDAVVPWGPSW</sequence>
<gene>
    <name evidence="3" type="ORF">JQS30_16920</name>
</gene>
<name>A0A895XXF6_9ACTN</name>
<evidence type="ECO:0000259" key="2">
    <source>
        <dbReference type="Pfam" id="PF26526"/>
    </source>
</evidence>
<keyword evidence="1" id="KW-1133">Transmembrane helix</keyword>
<feature type="domain" description="DUF8175" evidence="2">
    <location>
        <begin position="72"/>
        <end position="235"/>
    </location>
</feature>
<evidence type="ECO:0000256" key="1">
    <source>
        <dbReference type="SAM" id="Phobius"/>
    </source>
</evidence>
<protein>
    <recommendedName>
        <fullName evidence="2">DUF8175 domain-containing protein</fullName>
    </recommendedName>
</protein>
<dbReference type="EMBL" id="CP070498">
    <property type="protein sequence ID" value="QSB07186.1"/>
    <property type="molecule type" value="Genomic_DNA"/>
</dbReference>
<keyword evidence="3" id="KW-0614">Plasmid</keyword>
<dbReference type="Pfam" id="PF26526">
    <property type="entry name" value="DUF8175"/>
    <property type="match status" value="1"/>
</dbReference>
<geneLocation type="plasmid" evidence="3 4">
    <name>p1</name>
</geneLocation>
<dbReference type="KEGG" id="nav:JQS30_16920"/>
<evidence type="ECO:0000313" key="4">
    <source>
        <dbReference type="Proteomes" id="UP000662939"/>
    </source>
</evidence>
<feature type="transmembrane region" description="Helical" evidence="1">
    <location>
        <begin position="21"/>
        <end position="40"/>
    </location>
</feature>
<proteinExistence type="predicted"/>
<keyword evidence="1" id="KW-0812">Transmembrane</keyword>
<keyword evidence="4" id="KW-1185">Reference proteome</keyword>
<reference evidence="3" key="1">
    <citation type="submission" date="2021-02" db="EMBL/GenBank/DDBJ databases">
        <title>Natronoglycomyces albus gen. nov., sp. nov, a haloalkaliphilic actinobacterium from a soda solonchak soil.</title>
        <authorList>
            <person name="Sorokin D.Y."/>
            <person name="Khijniak T.V."/>
            <person name="Zakharycheva A.P."/>
            <person name="Boueva O.V."/>
            <person name="Ariskina E.V."/>
            <person name="Hahnke R.L."/>
            <person name="Bunk B."/>
            <person name="Sproer C."/>
            <person name="Schumann P."/>
            <person name="Evtushenko L.I."/>
            <person name="Kublanov I.V."/>
        </authorList>
    </citation>
    <scope>NUCLEOTIDE SEQUENCE</scope>
    <source>
        <strain evidence="3">DSM 106290</strain>
        <plasmid evidence="3">p1</plasmid>
    </source>
</reference>
<dbReference type="InterPro" id="IPR058488">
    <property type="entry name" value="DUF8175"/>
</dbReference>
<accession>A0A895XXF6</accession>
<dbReference type="AlphaFoldDB" id="A0A895XXF6"/>
<keyword evidence="1" id="KW-0472">Membrane</keyword>
<organism evidence="3 4">
    <name type="scientific">Natronoglycomyces albus</name>
    <dbReference type="NCBI Taxonomy" id="2811108"/>
    <lineage>
        <taxon>Bacteria</taxon>
        <taxon>Bacillati</taxon>
        <taxon>Actinomycetota</taxon>
        <taxon>Actinomycetes</taxon>
        <taxon>Glycomycetales</taxon>
        <taxon>Glycomycetaceae</taxon>
        <taxon>Natronoglycomyces</taxon>
    </lineage>
</organism>
<dbReference type="RefSeq" id="WP_213173181.1">
    <property type="nucleotide sequence ID" value="NZ_CP070498.1"/>
</dbReference>